<accession>A0ABP9KVI8</accession>
<sequence>MADIREQTFAPHALDLRGDGLRLRLWDQGREEDVRTWLRGRADPEFRRWNTPLIMERDLADARESLASHLAEAADGSGMPVCVTDEATGAVLGHVGLHVTNRTLRCGRVGYWILPEARGQGVATRALRLATRWAFRELPLHRIELGHAVGHEASCRIAERCGYPAEGVQRDAMWQEGRHDAYRDCHLHARLTTDPEPEPRPGR</sequence>
<dbReference type="InterPro" id="IPR016181">
    <property type="entry name" value="Acyl_CoA_acyltransferase"/>
</dbReference>
<dbReference type="SUPFAM" id="SSF55729">
    <property type="entry name" value="Acyl-CoA N-acyltransferases (Nat)"/>
    <property type="match status" value="1"/>
</dbReference>
<dbReference type="PROSITE" id="PS51186">
    <property type="entry name" value="GNAT"/>
    <property type="match status" value="1"/>
</dbReference>
<feature type="domain" description="N-acetyltransferase" evidence="1">
    <location>
        <begin position="38"/>
        <end position="194"/>
    </location>
</feature>
<comment type="caution">
    <text evidence="2">The sequence shown here is derived from an EMBL/GenBank/DDBJ whole genome shotgun (WGS) entry which is preliminary data.</text>
</comment>
<evidence type="ECO:0000313" key="2">
    <source>
        <dbReference type="EMBL" id="GAA5066734.1"/>
    </source>
</evidence>
<proteinExistence type="predicted"/>
<evidence type="ECO:0000259" key="1">
    <source>
        <dbReference type="PROSITE" id="PS51186"/>
    </source>
</evidence>
<dbReference type="CDD" id="cd04301">
    <property type="entry name" value="NAT_SF"/>
    <property type="match status" value="1"/>
</dbReference>
<name>A0ABP9KVI8_9ACTN</name>
<organism evidence="2 3">
    <name type="scientific">Streptomyces similanensis</name>
    <dbReference type="NCBI Taxonomy" id="1274988"/>
    <lineage>
        <taxon>Bacteria</taxon>
        <taxon>Bacillati</taxon>
        <taxon>Actinomycetota</taxon>
        <taxon>Actinomycetes</taxon>
        <taxon>Kitasatosporales</taxon>
        <taxon>Streptomycetaceae</taxon>
        <taxon>Streptomyces</taxon>
    </lineage>
</organism>
<dbReference type="Proteomes" id="UP001500124">
    <property type="component" value="Unassembled WGS sequence"/>
</dbReference>
<dbReference type="InterPro" id="IPR051908">
    <property type="entry name" value="Ribosomal_N-acetyltransferase"/>
</dbReference>
<reference evidence="3" key="1">
    <citation type="journal article" date="2019" name="Int. J. Syst. Evol. Microbiol.">
        <title>The Global Catalogue of Microorganisms (GCM) 10K type strain sequencing project: providing services to taxonomists for standard genome sequencing and annotation.</title>
        <authorList>
            <consortium name="The Broad Institute Genomics Platform"/>
            <consortium name="The Broad Institute Genome Sequencing Center for Infectious Disease"/>
            <person name="Wu L."/>
            <person name="Ma J."/>
        </authorList>
    </citation>
    <scope>NUCLEOTIDE SEQUENCE [LARGE SCALE GENOMIC DNA]</scope>
    <source>
        <strain evidence="3">JCM 18410</strain>
    </source>
</reference>
<dbReference type="EMBL" id="BAABKC010000073">
    <property type="protein sequence ID" value="GAA5066734.1"/>
    <property type="molecule type" value="Genomic_DNA"/>
</dbReference>
<protein>
    <submittedName>
        <fullName evidence="2">GNAT family N-acetyltransferase</fullName>
    </submittedName>
</protein>
<dbReference type="PANTHER" id="PTHR43441">
    <property type="entry name" value="RIBOSOMAL-PROTEIN-SERINE ACETYLTRANSFERASE"/>
    <property type="match status" value="1"/>
</dbReference>
<dbReference type="Pfam" id="PF13302">
    <property type="entry name" value="Acetyltransf_3"/>
    <property type="match status" value="1"/>
</dbReference>
<gene>
    <name evidence="2" type="ORF">GCM10023336_48740</name>
</gene>
<keyword evidence="3" id="KW-1185">Reference proteome</keyword>
<evidence type="ECO:0000313" key="3">
    <source>
        <dbReference type="Proteomes" id="UP001500124"/>
    </source>
</evidence>
<dbReference type="Gene3D" id="3.40.630.30">
    <property type="match status" value="1"/>
</dbReference>
<dbReference type="InterPro" id="IPR000182">
    <property type="entry name" value="GNAT_dom"/>
</dbReference>
<dbReference type="RefSeq" id="WP_345670259.1">
    <property type="nucleotide sequence ID" value="NZ_BAABKC010000073.1"/>
</dbReference>
<dbReference type="PANTHER" id="PTHR43441:SF10">
    <property type="entry name" value="ACETYLTRANSFERASE"/>
    <property type="match status" value="1"/>
</dbReference>